<evidence type="ECO:0000256" key="3">
    <source>
        <dbReference type="ARBA" id="ARBA00012362"/>
    </source>
</evidence>
<name>A0AAW1P9P8_9CHLO</name>
<evidence type="ECO:0000256" key="5">
    <source>
        <dbReference type="ARBA" id="ARBA00022793"/>
    </source>
</evidence>
<dbReference type="EMBL" id="JALJOQ010000051">
    <property type="protein sequence ID" value="KAK9804494.1"/>
    <property type="molecule type" value="Genomic_DNA"/>
</dbReference>
<dbReference type="EC" id="4.1.1.48" evidence="3"/>
<keyword evidence="7" id="KW-0057">Aromatic amino acid biosynthesis</keyword>
<dbReference type="FunFam" id="3.20.20.70:FF:000024">
    <property type="entry name" value="Indole-3-glycerol phosphate synthase"/>
    <property type="match status" value="1"/>
</dbReference>
<dbReference type="GO" id="GO:0004640">
    <property type="term" value="F:phosphoribosylanthranilate isomerase activity"/>
    <property type="evidence" value="ECO:0007669"/>
    <property type="project" value="TreeGrafter"/>
</dbReference>
<dbReference type="NCBIfam" id="NF001377">
    <property type="entry name" value="PRK00278.2-4"/>
    <property type="match status" value="1"/>
</dbReference>
<evidence type="ECO:0000256" key="4">
    <source>
        <dbReference type="ARBA" id="ARBA00022605"/>
    </source>
</evidence>
<feature type="domain" description="Indole-3-glycerol phosphate synthase" evidence="10">
    <location>
        <begin position="109"/>
        <end position="374"/>
    </location>
</feature>
<dbReference type="InterPro" id="IPR001468">
    <property type="entry name" value="Indole-3-GlycerolPSynthase_CS"/>
</dbReference>
<keyword evidence="6" id="KW-0822">Tryptophan biosynthesis</keyword>
<dbReference type="GO" id="GO:0004425">
    <property type="term" value="F:indole-3-glycerol-phosphate synthase activity"/>
    <property type="evidence" value="ECO:0007669"/>
    <property type="project" value="UniProtKB-EC"/>
</dbReference>
<dbReference type="GO" id="GO:0000162">
    <property type="term" value="P:L-tryptophan biosynthetic process"/>
    <property type="evidence" value="ECO:0007669"/>
    <property type="project" value="UniProtKB-KW"/>
</dbReference>
<protein>
    <recommendedName>
        <fullName evidence="3">indole-3-glycerol-phosphate synthase</fullName>
        <ecNumber evidence="3">4.1.1.48</ecNumber>
    </recommendedName>
</protein>
<keyword evidence="12" id="KW-1185">Reference proteome</keyword>
<evidence type="ECO:0000259" key="10">
    <source>
        <dbReference type="Pfam" id="PF00218"/>
    </source>
</evidence>
<comment type="pathway">
    <text evidence="2">Amino-acid biosynthesis; L-tryptophan biosynthesis; L-tryptophan from chorismate: step 4/5.</text>
</comment>
<dbReference type="Proteomes" id="UP001465755">
    <property type="component" value="Unassembled WGS sequence"/>
</dbReference>
<dbReference type="PANTHER" id="PTHR22854">
    <property type="entry name" value="TRYPTOPHAN BIOSYNTHESIS PROTEIN"/>
    <property type="match status" value="1"/>
</dbReference>
<proteinExistence type="inferred from homology"/>
<comment type="catalytic activity">
    <reaction evidence="1">
        <text>1-(2-carboxyphenylamino)-1-deoxy-D-ribulose 5-phosphate + H(+) = (1S,2R)-1-C-(indol-3-yl)glycerol 3-phosphate + CO2 + H2O</text>
        <dbReference type="Rhea" id="RHEA:23476"/>
        <dbReference type="ChEBI" id="CHEBI:15377"/>
        <dbReference type="ChEBI" id="CHEBI:15378"/>
        <dbReference type="ChEBI" id="CHEBI:16526"/>
        <dbReference type="ChEBI" id="CHEBI:58613"/>
        <dbReference type="ChEBI" id="CHEBI:58866"/>
        <dbReference type="EC" id="4.1.1.48"/>
    </reaction>
</comment>
<evidence type="ECO:0000256" key="6">
    <source>
        <dbReference type="ARBA" id="ARBA00022822"/>
    </source>
</evidence>
<dbReference type="InterPro" id="IPR045186">
    <property type="entry name" value="Indole-3-glycerol_P_synth"/>
</dbReference>
<reference evidence="11 12" key="1">
    <citation type="journal article" date="2024" name="Nat. Commun.">
        <title>Phylogenomics reveals the evolutionary origins of lichenization in chlorophyte algae.</title>
        <authorList>
            <person name="Puginier C."/>
            <person name="Libourel C."/>
            <person name="Otte J."/>
            <person name="Skaloud P."/>
            <person name="Haon M."/>
            <person name="Grisel S."/>
            <person name="Petersen M."/>
            <person name="Berrin J.G."/>
            <person name="Delaux P.M."/>
            <person name="Dal Grande F."/>
            <person name="Keller J."/>
        </authorList>
    </citation>
    <scope>NUCLEOTIDE SEQUENCE [LARGE SCALE GENOMIC DNA]</scope>
    <source>
        <strain evidence="11 12">SAG 2036</strain>
    </source>
</reference>
<dbReference type="InterPro" id="IPR013798">
    <property type="entry name" value="Indole-3-glycerol_P_synth_dom"/>
</dbReference>
<dbReference type="CDD" id="cd00331">
    <property type="entry name" value="IGPS"/>
    <property type="match status" value="1"/>
</dbReference>
<dbReference type="PANTHER" id="PTHR22854:SF2">
    <property type="entry name" value="INDOLE-3-GLYCEROL-PHOSPHATE SYNTHASE"/>
    <property type="match status" value="1"/>
</dbReference>
<keyword evidence="4" id="KW-0028">Amino-acid biosynthesis</keyword>
<dbReference type="InterPro" id="IPR011060">
    <property type="entry name" value="RibuloseP-bd_barrel"/>
</dbReference>
<gene>
    <name evidence="11" type="ORF">WJX73_009813</name>
</gene>
<evidence type="ECO:0000256" key="9">
    <source>
        <dbReference type="SAM" id="MobiDB-lite"/>
    </source>
</evidence>
<dbReference type="AlphaFoldDB" id="A0AAW1P9P8"/>
<accession>A0AAW1P9P8</accession>
<feature type="region of interest" description="Disordered" evidence="9">
    <location>
        <begin position="48"/>
        <end position="75"/>
    </location>
</feature>
<keyword evidence="5" id="KW-0210">Decarboxylase</keyword>
<organism evidence="11 12">
    <name type="scientific">Symbiochloris irregularis</name>
    <dbReference type="NCBI Taxonomy" id="706552"/>
    <lineage>
        <taxon>Eukaryota</taxon>
        <taxon>Viridiplantae</taxon>
        <taxon>Chlorophyta</taxon>
        <taxon>core chlorophytes</taxon>
        <taxon>Trebouxiophyceae</taxon>
        <taxon>Trebouxiales</taxon>
        <taxon>Trebouxiaceae</taxon>
        <taxon>Symbiochloris</taxon>
    </lineage>
</organism>
<evidence type="ECO:0000256" key="2">
    <source>
        <dbReference type="ARBA" id="ARBA00004696"/>
    </source>
</evidence>
<dbReference type="InterPro" id="IPR013785">
    <property type="entry name" value="Aldolase_TIM"/>
</dbReference>
<evidence type="ECO:0000256" key="1">
    <source>
        <dbReference type="ARBA" id="ARBA00001633"/>
    </source>
</evidence>
<evidence type="ECO:0000256" key="7">
    <source>
        <dbReference type="ARBA" id="ARBA00023141"/>
    </source>
</evidence>
<evidence type="ECO:0000313" key="11">
    <source>
        <dbReference type="EMBL" id="KAK9804494.1"/>
    </source>
</evidence>
<dbReference type="PROSITE" id="PS00614">
    <property type="entry name" value="IGPS"/>
    <property type="match status" value="1"/>
</dbReference>
<dbReference type="SUPFAM" id="SSF51366">
    <property type="entry name" value="Ribulose-phoshate binding barrel"/>
    <property type="match status" value="1"/>
</dbReference>
<feature type="compositionally biased region" description="Polar residues" evidence="9">
    <location>
        <begin position="48"/>
        <end position="64"/>
    </location>
</feature>
<evidence type="ECO:0000256" key="8">
    <source>
        <dbReference type="ARBA" id="ARBA00023239"/>
    </source>
</evidence>
<evidence type="ECO:0000313" key="12">
    <source>
        <dbReference type="Proteomes" id="UP001465755"/>
    </source>
</evidence>
<dbReference type="Pfam" id="PF00218">
    <property type="entry name" value="IGPS"/>
    <property type="match status" value="1"/>
</dbReference>
<comment type="caution">
    <text evidence="11">The sequence shown here is derived from an EMBL/GenBank/DDBJ whole genome shotgun (WGS) entry which is preliminary data.</text>
</comment>
<dbReference type="Gene3D" id="3.20.20.70">
    <property type="entry name" value="Aldolase class I"/>
    <property type="match status" value="1"/>
</dbReference>
<dbReference type="HAMAP" id="MF_00134_B">
    <property type="entry name" value="IGPS_B"/>
    <property type="match status" value="1"/>
</dbReference>
<keyword evidence="8" id="KW-0456">Lyase</keyword>
<sequence>MLSVLLPGGPQASTSHVRSCPVVACSGRVPFQVGSGLLPYQRAGSRTKLSTSVLKESGSRTSRGTAPDTDEAPEVSIRRFPPAGVAEQPCGPMRFQIPAEAADKPHNILEEIIWWKNTEVREMKERLPLQRVNMMMKVAPPSRDFIGALRAAYQRTGRPGLIAEIKKASPSRGVLKENFDPVQIARAYEEGGAACLSVLTDNRYFKGSYENISLIRKADNSLPIIAKEFVIEAYQLFRARAAGADAVLLIAAVLPNTDLAYLLKAAAKIGLQCLVEVHSIAEMERVLRLDLSNAMLGINNRNLETFKVDLENNRRIMSSTAGHEAQARGILVAGESGIFTPEHLSFVQDTGCQAVLVGESLVKEEDPAAATRALLS</sequence>